<dbReference type="OrthoDB" id="1122317at2"/>
<keyword evidence="1" id="KW-0503">Monooxygenase</keyword>
<dbReference type="KEGG" id="hyh:D3Y59_03960"/>
<dbReference type="GO" id="GO:0004497">
    <property type="term" value="F:monooxygenase activity"/>
    <property type="evidence" value="ECO:0007669"/>
    <property type="project" value="UniProtKB-KW"/>
</dbReference>
<keyword evidence="2" id="KW-1185">Reference proteome</keyword>
<accession>A0A3B7RDV2</accession>
<sequence length="212" mass="24129">MGTLPRQLAAVPGLRFAKLLGSGYDFGLKPNFARYGLMAVWDDDATARRFFERNPHWQAYQERSHELWTADLLPLQGHGLWDGSNPFDYAPRADAPAEAPVAVLTRASIRLLRSWKFWQAVPPVSRAVQQAPGLLAAIGLGELPIVRQATFSLWRSAAEMRQYAYGQQHEGRHKEIIKRTRQEGWYSEEMFARFRVLSTRGTWDGQNPLPLP</sequence>
<dbReference type="AlphaFoldDB" id="A0A3B7RDV2"/>
<evidence type="ECO:0000313" key="2">
    <source>
        <dbReference type="Proteomes" id="UP000262802"/>
    </source>
</evidence>
<protein>
    <submittedName>
        <fullName evidence="1">Spheroidene monooxygenase</fullName>
    </submittedName>
</protein>
<dbReference type="CDD" id="cd21650">
    <property type="entry name" value="CrtA-like"/>
    <property type="match status" value="1"/>
</dbReference>
<dbReference type="EMBL" id="CP032317">
    <property type="protein sequence ID" value="AYA38779.1"/>
    <property type="molecule type" value="Genomic_DNA"/>
</dbReference>
<gene>
    <name evidence="1" type="ORF">D3Y59_03960</name>
</gene>
<reference evidence="1 2" key="1">
    <citation type="submission" date="2018-09" db="EMBL/GenBank/DDBJ databases">
        <title>Hymenobacter medium sp. nov., isolated from R2A medium.</title>
        <authorList>
            <person name="Yingchao G."/>
        </authorList>
    </citation>
    <scope>NUCLEOTIDE SEQUENCE [LARGE SCALE GENOMIC DNA]</scope>
    <source>
        <strain evidence="2">sh-6</strain>
    </source>
</reference>
<name>A0A3B7RDV2_9BACT</name>
<proteinExistence type="predicted"/>
<evidence type="ECO:0000313" key="1">
    <source>
        <dbReference type="EMBL" id="AYA38779.1"/>
    </source>
</evidence>
<organism evidence="1 2">
    <name type="scientific">Hymenobacter oligotrophus</name>
    <dbReference type="NCBI Taxonomy" id="2319843"/>
    <lineage>
        <taxon>Bacteria</taxon>
        <taxon>Pseudomonadati</taxon>
        <taxon>Bacteroidota</taxon>
        <taxon>Cytophagia</taxon>
        <taxon>Cytophagales</taxon>
        <taxon>Hymenobacteraceae</taxon>
        <taxon>Hymenobacter</taxon>
    </lineage>
</organism>
<dbReference type="Proteomes" id="UP000262802">
    <property type="component" value="Chromosome"/>
</dbReference>
<dbReference type="InterPro" id="IPR049574">
    <property type="entry name" value="CrtA-like"/>
</dbReference>
<keyword evidence="1" id="KW-0560">Oxidoreductase</keyword>